<feature type="transmembrane region" description="Helical" evidence="8">
    <location>
        <begin position="134"/>
        <end position="156"/>
    </location>
</feature>
<dbReference type="KEGG" id="slr:L21SP2_1777"/>
<dbReference type="STRING" id="1307761.L21SP2_1777"/>
<dbReference type="AlphaFoldDB" id="V5WHY5"/>
<dbReference type="EMBL" id="CP006939">
    <property type="protein sequence ID" value="AHC15154.1"/>
    <property type="molecule type" value="Genomic_DNA"/>
</dbReference>
<evidence type="ECO:0000313" key="9">
    <source>
        <dbReference type="EMBL" id="AHC15154.1"/>
    </source>
</evidence>
<evidence type="ECO:0000256" key="1">
    <source>
        <dbReference type="ARBA" id="ARBA00004651"/>
    </source>
</evidence>
<evidence type="ECO:0000256" key="6">
    <source>
        <dbReference type="ARBA" id="ARBA00022989"/>
    </source>
</evidence>
<comment type="similarity">
    <text evidence="2">Belongs to the MreD family.</text>
</comment>
<dbReference type="GO" id="GO:0008360">
    <property type="term" value="P:regulation of cell shape"/>
    <property type="evidence" value="ECO:0007669"/>
    <property type="project" value="UniProtKB-KW"/>
</dbReference>
<keyword evidence="5" id="KW-0133">Cell shape</keyword>
<feature type="transmembrane region" description="Helical" evidence="8">
    <location>
        <begin position="53"/>
        <end position="84"/>
    </location>
</feature>
<dbReference type="OrthoDB" id="5184389at2"/>
<evidence type="ECO:0000256" key="7">
    <source>
        <dbReference type="ARBA" id="ARBA00023136"/>
    </source>
</evidence>
<gene>
    <name evidence="9" type="ORF">L21SP2_1777</name>
</gene>
<keyword evidence="10" id="KW-1185">Reference proteome</keyword>
<dbReference type="GO" id="GO:0005886">
    <property type="term" value="C:plasma membrane"/>
    <property type="evidence" value="ECO:0007669"/>
    <property type="project" value="UniProtKB-SubCell"/>
</dbReference>
<sequence length="170" mass="18666">MLWILIPYILPLLLLYLSSGPGQVIAIQGALPQLSLVVLVYYGNSRNAFHGELIGLLIGLTADVLGAAPLGFYSFSFTLVGYLAGISRGKVYIDAIFTPVLMVGVFIFLKAFISFLLAGIFGFEAVQEVVFNRIFFISLLYSLLLTPILFAVLKALDKILPRRLRGGYQD</sequence>
<dbReference type="Pfam" id="PF04093">
    <property type="entry name" value="MreD"/>
    <property type="match status" value="1"/>
</dbReference>
<evidence type="ECO:0000256" key="3">
    <source>
        <dbReference type="ARBA" id="ARBA00022475"/>
    </source>
</evidence>
<keyword evidence="3" id="KW-1003">Cell membrane</keyword>
<evidence type="ECO:0000256" key="2">
    <source>
        <dbReference type="ARBA" id="ARBA00007776"/>
    </source>
</evidence>
<proteinExistence type="inferred from homology"/>
<protein>
    <submittedName>
        <fullName evidence="9">Rod shape-determining protein MreD</fullName>
    </submittedName>
</protein>
<keyword evidence="6 8" id="KW-1133">Transmembrane helix</keyword>
<keyword evidence="7 8" id="KW-0472">Membrane</keyword>
<keyword evidence="4 8" id="KW-0812">Transmembrane</keyword>
<comment type="subcellular location">
    <subcellularLocation>
        <location evidence="1">Cell membrane</location>
        <topology evidence="1">Multi-pass membrane protein</topology>
    </subcellularLocation>
</comment>
<dbReference type="InterPro" id="IPR007227">
    <property type="entry name" value="Cell_shape_determining_MreD"/>
</dbReference>
<evidence type="ECO:0000256" key="8">
    <source>
        <dbReference type="SAM" id="Phobius"/>
    </source>
</evidence>
<evidence type="ECO:0000313" key="10">
    <source>
        <dbReference type="Proteomes" id="UP000018680"/>
    </source>
</evidence>
<organism evidence="9 10">
    <name type="scientific">Salinispira pacifica</name>
    <dbReference type="NCBI Taxonomy" id="1307761"/>
    <lineage>
        <taxon>Bacteria</taxon>
        <taxon>Pseudomonadati</taxon>
        <taxon>Spirochaetota</taxon>
        <taxon>Spirochaetia</taxon>
        <taxon>Spirochaetales</taxon>
        <taxon>Spirochaetaceae</taxon>
        <taxon>Salinispira</taxon>
    </lineage>
</organism>
<feature type="transmembrane region" description="Helical" evidence="8">
    <location>
        <begin position="96"/>
        <end position="122"/>
    </location>
</feature>
<evidence type="ECO:0000256" key="5">
    <source>
        <dbReference type="ARBA" id="ARBA00022960"/>
    </source>
</evidence>
<accession>V5WHY5</accession>
<dbReference type="Proteomes" id="UP000018680">
    <property type="component" value="Chromosome"/>
</dbReference>
<dbReference type="NCBIfam" id="TIGR03426">
    <property type="entry name" value="shape_MreD"/>
    <property type="match status" value="1"/>
</dbReference>
<evidence type="ECO:0000256" key="4">
    <source>
        <dbReference type="ARBA" id="ARBA00022692"/>
    </source>
</evidence>
<reference evidence="9 10" key="1">
    <citation type="journal article" date="2015" name="Stand. Genomic Sci.">
        <title>Complete genome sequence and description of Salinispira pacifica gen. nov., sp. nov., a novel spirochaete isolated form a hypersaline microbial mat.</title>
        <authorList>
            <person name="Ben Hania W."/>
            <person name="Joseph M."/>
            <person name="Schumann P."/>
            <person name="Bunk B."/>
            <person name="Fiebig A."/>
            <person name="Sproer C."/>
            <person name="Klenk H.P."/>
            <person name="Fardeau M.L."/>
            <person name="Spring S."/>
        </authorList>
    </citation>
    <scope>NUCLEOTIDE SEQUENCE [LARGE SCALE GENOMIC DNA]</scope>
    <source>
        <strain evidence="9 10">L21-RPul-D2</strain>
    </source>
</reference>
<name>V5WHY5_9SPIO</name>
<dbReference type="RefSeq" id="WP_024268072.1">
    <property type="nucleotide sequence ID" value="NC_023035.1"/>
</dbReference>
<dbReference type="HOGENOM" id="CLU_132534_2_2_12"/>